<dbReference type="InterPro" id="IPR036388">
    <property type="entry name" value="WH-like_DNA-bd_sf"/>
</dbReference>
<reference evidence="5 6" key="1">
    <citation type="submission" date="2018-03" db="EMBL/GenBank/DDBJ databases">
        <authorList>
            <person name="Guldener U."/>
        </authorList>
    </citation>
    <scope>NUCLEOTIDE SEQUENCE [LARGE SCALE GENOMIC DNA]</scope>
    <source>
        <strain evidence="5 6">NBRC100155</strain>
    </source>
</reference>
<protein>
    <recommendedName>
        <fullName evidence="4">ESCRT-II complex subunit VPS25</fullName>
    </recommendedName>
</protein>
<dbReference type="PANTHER" id="PTHR13149:SF0">
    <property type="entry name" value="VACUOLAR PROTEIN-SORTING-ASSOCIATED PROTEIN 25"/>
    <property type="match status" value="1"/>
</dbReference>
<keyword evidence="2" id="KW-0813">Transport</keyword>
<dbReference type="InterPro" id="IPR036390">
    <property type="entry name" value="WH_DNA-bd_sf"/>
</dbReference>
<dbReference type="Gene3D" id="1.10.10.10">
    <property type="entry name" value="Winged helix-like DNA-binding domain superfamily/Winged helix DNA-binding domain"/>
    <property type="match status" value="1"/>
</dbReference>
<evidence type="ECO:0000256" key="4">
    <source>
        <dbReference type="ARBA" id="ARBA00030094"/>
    </source>
</evidence>
<dbReference type="InterPro" id="IPR008570">
    <property type="entry name" value="ESCRT-II_cplx_Vps25-sub"/>
</dbReference>
<dbReference type="FunFam" id="1.10.10.10:FF:000141">
    <property type="entry name" value="vacuolar protein-sorting-associated protein 25"/>
    <property type="match status" value="1"/>
</dbReference>
<dbReference type="AlphaFoldDB" id="A0A5C3EJY0"/>
<evidence type="ECO:0000256" key="2">
    <source>
        <dbReference type="ARBA" id="ARBA00022448"/>
    </source>
</evidence>
<dbReference type="InterPro" id="IPR014041">
    <property type="entry name" value="ESCRT-II_cplx_Vps25-sub_N"/>
</dbReference>
<dbReference type="GO" id="GO:0043328">
    <property type="term" value="P:protein transport to vacuole involved in ubiquitin-dependent protein catabolic process via the multivesicular body sorting pathway"/>
    <property type="evidence" value="ECO:0007669"/>
    <property type="project" value="TreeGrafter"/>
</dbReference>
<dbReference type="SUPFAM" id="SSF46785">
    <property type="entry name" value="Winged helix' DNA-binding domain"/>
    <property type="match status" value="2"/>
</dbReference>
<dbReference type="GO" id="GO:0016236">
    <property type="term" value="P:macroautophagy"/>
    <property type="evidence" value="ECO:0007669"/>
    <property type="project" value="UniProtKB-ARBA"/>
</dbReference>
<dbReference type="OrthoDB" id="245150at2759"/>
<evidence type="ECO:0000256" key="3">
    <source>
        <dbReference type="ARBA" id="ARBA00022927"/>
    </source>
</evidence>
<dbReference type="Proteomes" id="UP000324022">
    <property type="component" value="Unassembled WGS sequence"/>
</dbReference>
<sequence>MASASLGSSTDLRYPPIHAFPPFYTLQHNPVSRAQQLSQWRSLILDYCRHYRIFSLSPLPSSSDTTPNSHVTSADPYKSLFANQAIQRALSPESIRQVLADLVEHKQAAWEEHLTPASAKTKGTNSGNVSPKAYIYWKTPAQWGDAIYEWVMATGQNKSIMTLFELTEGDLVHGQEFYQLPEPLLRQALKHLSSQGKAQIFAGTEAEDGQGVKFV</sequence>
<dbReference type="GO" id="GO:0005198">
    <property type="term" value="F:structural molecule activity"/>
    <property type="evidence" value="ECO:0007669"/>
    <property type="project" value="TreeGrafter"/>
</dbReference>
<dbReference type="EMBL" id="OOIN01000028">
    <property type="protein sequence ID" value="SPO29559.1"/>
    <property type="molecule type" value="Genomic_DNA"/>
</dbReference>
<comment type="similarity">
    <text evidence="1">Belongs to the VPS25 family.</text>
</comment>
<keyword evidence="6" id="KW-1185">Reference proteome</keyword>
<name>A0A5C3EJY0_9BASI</name>
<dbReference type="PANTHER" id="PTHR13149">
    <property type="entry name" value="VACUOLAR PROTEIN SORTING-ASSOCIATED PROTEIN VPS25"/>
    <property type="match status" value="1"/>
</dbReference>
<proteinExistence type="inferred from homology"/>
<gene>
    <name evidence="5" type="ORF">UTRI_04693_B</name>
</gene>
<accession>A0A5C3EJY0</accession>
<dbReference type="GO" id="GO:0000814">
    <property type="term" value="C:ESCRT II complex"/>
    <property type="evidence" value="ECO:0007669"/>
    <property type="project" value="InterPro"/>
</dbReference>
<organism evidence="5 6">
    <name type="scientific">Ustilago trichophora</name>
    <dbReference type="NCBI Taxonomy" id="86804"/>
    <lineage>
        <taxon>Eukaryota</taxon>
        <taxon>Fungi</taxon>
        <taxon>Dikarya</taxon>
        <taxon>Basidiomycota</taxon>
        <taxon>Ustilaginomycotina</taxon>
        <taxon>Ustilaginomycetes</taxon>
        <taxon>Ustilaginales</taxon>
        <taxon>Ustilaginaceae</taxon>
        <taxon>Ustilago</taxon>
    </lineage>
</organism>
<evidence type="ECO:0000313" key="5">
    <source>
        <dbReference type="EMBL" id="SPO29559.1"/>
    </source>
</evidence>
<evidence type="ECO:0000256" key="1">
    <source>
        <dbReference type="ARBA" id="ARBA00009674"/>
    </source>
</evidence>
<dbReference type="GO" id="GO:0042803">
    <property type="term" value="F:protein homodimerization activity"/>
    <property type="evidence" value="ECO:0007669"/>
    <property type="project" value="TreeGrafter"/>
</dbReference>
<dbReference type="Gene3D" id="1.10.10.570">
    <property type="entry name" value="Winged helix' DNA-binding domain. Chain C. Domain 1"/>
    <property type="match status" value="1"/>
</dbReference>
<dbReference type="Pfam" id="PF05871">
    <property type="entry name" value="ESCRT-II"/>
    <property type="match status" value="1"/>
</dbReference>
<keyword evidence="3" id="KW-0653">Protein transport</keyword>
<evidence type="ECO:0000313" key="6">
    <source>
        <dbReference type="Proteomes" id="UP000324022"/>
    </source>
</evidence>